<protein>
    <submittedName>
        <fullName evidence="1">Uncharacterized protein</fullName>
    </submittedName>
</protein>
<accession>A0A835L4L3</accession>
<proteinExistence type="predicted"/>
<organism evidence="1 2">
    <name type="scientific">Spodoptera exigua</name>
    <name type="common">Beet armyworm</name>
    <name type="synonym">Noctua fulgens</name>
    <dbReference type="NCBI Taxonomy" id="7107"/>
    <lineage>
        <taxon>Eukaryota</taxon>
        <taxon>Metazoa</taxon>
        <taxon>Ecdysozoa</taxon>
        <taxon>Arthropoda</taxon>
        <taxon>Hexapoda</taxon>
        <taxon>Insecta</taxon>
        <taxon>Pterygota</taxon>
        <taxon>Neoptera</taxon>
        <taxon>Endopterygota</taxon>
        <taxon>Lepidoptera</taxon>
        <taxon>Glossata</taxon>
        <taxon>Ditrysia</taxon>
        <taxon>Noctuoidea</taxon>
        <taxon>Noctuidae</taxon>
        <taxon>Amphipyrinae</taxon>
        <taxon>Spodoptera</taxon>
    </lineage>
</organism>
<dbReference type="AlphaFoldDB" id="A0A835L4L3"/>
<reference evidence="1" key="1">
    <citation type="submission" date="2020-08" db="EMBL/GenBank/DDBJ databases">
        <title>Spodoptera exigua strain:BAW_Kor-Di-RS1 Genome sequencing and assembly.</title>
        <authorList>
            <person name="Kim J."/>
            <person name="Nam H.Y."/>
            <person name="Kwon M."/>
            <person name="Choi J.H."/>
            <person name="Cho S.R."/>
            <person name="Kim G.-H."/>
        </authorList>
    </citation>
    <scope>NUCLEOTIDE SEQUENCE</scope>
    <source>
        <strain evidence="1">BAW_Kor-Di-RS1</strain>
        <tissue evidence="1">Whole-body</tissue>
    </source>
</reference>
<evidence type="ECO:0000313" key="1">
    <source>
        <dbReference type="EMBL" id="KAF9417559.1"/>
    </source>
</evidence>
<keyword evidence="2" id="KW-1185">Reference proteome</keyword>
<name>A0A835L4L3_SPOEX</name>
<dbReference type="EMBL" id="JACKWZ010000069">
    <property type="protein sequence ID" value="KAF9417559.1"/>
    <property type="molecule type" value="Genomic_DNA"/>
</dbReference>
<comment type="caution">
    <text evidence="1">The sequence shown here is derived from an EMBL/GenBank/DDBJ whole genome shotgun (WGS) entry which is preliminary data.</text>
</comment>
<dbReference type="Proteomes" id="UP000648187">
    <property type="component" value="Unassembled WGS sequence"/>
</dbReference>
<gene>
    <name evidence="1" type="ORF">HW555_005389</name>
</gene>
<evidence type="ECO:0000313" key="2">
    <source>
        <dbReference type="Proteomes" id="UP000648187"/>
    </source>
</evidence>
<sequence length="221" mass="25640">MLAQDQRRIDCINEKKRSKYLRRTMSNSHLKKAVCVTAVSIIVSVMALSDVNQRCIAENNGTMSNDFLLGTWYFVYEFNHIGPIPTCTCPYITFTRPTEEELSKYRAKFDSYDLPHKITEDSLVADNGYVKGLVLGGLETKTYIIDPNNAMGSGAEGYEVYVYRRINEKFAFFWRCAMRGHVRWLMTNDRNATEEEKQLAIKDRSEVFNKLIRKYCVDICY</sequence>